<comment type="caution">
    <text evidence="10">The sequence shown here is derived from an EMBL/GenBank/DDBJ whole genome shotgun (WGS) entry which is preliminary data.</text>
</comment>
<dbReference type="RefSeq" id="WP_121086371.1">
    <property type="nucleotide sequence ID" value="NZ_RBZU01000004.1"/>
</dbReference>
<evidence type="ECO:0000256" key="4">
    <source>
        <dbReference type="ARBA" id="ARBA00022519"/>
    </source>
</evidence>
<reference evidence="10 11" key="1">
    <citation type="submission" date="2018-10" db="EMBL/GenBank/DDBJ databases">
        <title>Robbsia sp. DHC34, isolated from soil.</title>
        <authorList>
            <person name="Gao Z.-H."/>
            <person name="Qiu L.-H."/>
        </authorList>
    </citation>
    <scope>NUCLEOTIDE SEQUENCE [LARGE SCALE GENOMIC DNA]</scope>
    <source>
        <strain evidence="10 11">DHC34</strain>
    </source>
</reference>
<keyword evidence="5 9" id="KW-0812">Transmembrane</keyword>
<sequence>MSQSEGLDLRAASAQASPAPTRRRTRSHARALALTLSRRGSFVAFALILVVFGLTAPNFATPANLANVVAQSALPGLLAFGLTIVIIGGGRHVVTGGIDLSLAANLGLSAAVYATLVHAGHGDTLAVAAAFATGLAIGGLNAIAVVLLRLPPLLATLATMNLAAGLELVLTQNTVVPADSPLLTMLAGAGPLGMPMLAWILLASAALLIAAIQYTPFGLRLYAVGEHPDAARASGIGLKPYIASSYVISGGCGALAALCSAAFFNGSTTGSGEMLLSVVAIAYLGVMFSRRLVPTVSGSLIAALFVGLLINGFQLLNISSFWVNGVQGVLIIAVVAASTALQREAI</sequence>
<feature type="transmembrane region" description="Helical" evidence="9">
    <location>
        <begin position="153"/>
        <end position="172"/>
    </location>
</feature>
<dbReference type="EMBL" id="RBZU01000004">
    <property type="protein sequence ID" value="RKP55760.1"/>
    <property type="molecule type" value="Genomic_DNA"/>
</dbReference>
<dbReference type="CDD" id="cd06579">
    <property type="entry name" value="TM_PBP1_transp_AraH_like"/>
    <property type="match status" value="1"/>
</dbReference>
<evidence type="ECO:0000256" key="3">
    <source>
        <dbReference type="ARBA" id="ARBA00022475"/>
    </source>
</evidence>
<organism evidence="10 11">
    <name type="scientific">Pararobbsia silviterrae</name>
    <dbReference type="NCBI Taxonomy" id="1792498"/>
    <lineage>
        <taxon>Bacteria</taxon>
        <taxon>Pseudomonadati</taxon>
        <taxon>Pseudomonadota</taxon>
        <taxon>Betaproteobacteria</taxon>
        <taxon>Burkholderiales</taxon>
        <taxon>Burkholderiaceae</taxon>
        <taxon>Pararobbsia</taxon>
    </lineage>
</organism>
<keyword evidence="2" id="KW-0813">Transport</keyword>
<evidence type="ECO:0000256" key="6">
    <source>
        <dbReference type="ARBA" id="ARBA00022989"/>
    </source>
</evidence>
<dbReference type="Proteomes" id="UP000270342">
    <property type="component" value="Unassembled WGS sequence"/>
</dbReference>
<evidence type="ECO:0000256" key="2">
    <source>
        <dbReference type="ARBA" id="ARBA00022448"/>
    </source>
</evidence>
<feature type="transmembrane region" description="Helical" evidence="9">
    <location>
        <begin position="125"/>
        <end position="148"/>
    </location>
</feature>
<keyword evidence="4" id="KW-0997">Cell inner membrane</keyword>
<evidence type="ECO:0000313" key="10">
    <source>
        <dbReference type="EMBL" id="RKP55760.1"/>
    </source>
</evidence>
<feature type="region of interest" description="Disordered" evidence="8">
    <location>
        <begin position="1"/>
        <end position="26"/>
    </location>
</feature>
<keyword evidence="11" id="KW-1185">Reference proteome</keyword>
<name>A0A494Y754_9BURK</name>
<dbReference type="GO" id="GO:0005886">
    <property type="term" value="C:plasma membrane"/>
    <property type="evidence" value="ECO:0007669"/>
    <property type="project" value="UniProtKB-SubCell"/>
</dbReference>
<feature type="transmembrane region" description="Helical" evidence="9">
    <location>
        <begin position="321"/>
        <end position="341"/>
    </location>
</feature>
<accession>A0A494Y754</accession>
<evidence type="ECO:0000256" key="7">
    <source>
        <dbReference type="ARBA" id="ARBA00023136"/>
    </source>
</evidence>
<gene>
    <name evidence="10" type="ORF">D7S86_11100</name>
</gene>
<evidence type="ECO:0000256" key="8">
    <source>
        <dbReference type="SAM" id="MobiDB-lite"/>
    </source>
</evidence>
<keyword evidence="7 9" id="KW-0472">Membrane</keyword>
<comment type="subcellular location">
    <subcellularLocation>
        <location evidence="1">Cell membrane</location>
        <topology evidence="1">Multi-pass membrane protein</topology>
    </subcellularLocation>
</comment>
<feature type="transmembrane region" description="Helical" evidence="9">
    <location>
        <begin position="31"/>
        <end position="56"/>
    </location>
</feature>
<feature type="transmembrane region" description="Helical" evidence="9">
    <location>
        <begin position="192"/>
        <end position="212"/>
    </location>
</feature>
<dbReference type="OrthoDB" id="7028789at2"/>
<evidence type="ECO:0000256" key="9">
    <source>
        <dbReference type="SAM" id="Phobius"/>
    </source>
</evidence>
<dbReference type="PANTHER" id="PTHR32196:SF21">
    <property type="entry name" value="ABC TRANSPORTER PERMEASE PROTEIN YPHD-RELATED"/>
    <property type="match status" value="1"/>
</dbReference>
<keyword evidence="3" id="KW-1003">Cell membrane</keyword>
<feature type="transmembrane region" description="Helical" evidence="9">
    <location>
        <begin position="68"/>
        <end position="88"/>
    </location>
</feature>
<protein>
    <submittedName>
        <fullName evidence="10">ABC transporter permease</fullName>
    </submittedName>
</protein>
<evidence type="ECO:0000256" key="5">
    <source>
        <dbReference type="ARBA" id="ARBA00022692"/>
    </source>
</evidence>
<feature type="transmembrane region" description="Helical" evidence="9">
    <location>
        <begin position="270"/>
        <end position="288"/>
    </location>
</feature>
<keyword evidence="6 9" id="KW-1133">Transmembrane helix</keyword>
<feature type="transmembrane region" description="Helical" evidence="9">
    <location>
        <begin position="241"/>
        <end position="264"/>
    </location>
</feature>
<dbReference type="GO" id="GO:0022857">
    <property type="term" value="F:transmembrane transporter activity"/>
    <property type="evidence" value="ECO:0007669"/>
    <property type="project" value="InterPro"/>
</dbReference>
<dbReference type="PANTHER" id="PTHR32196">
    <property type="entry name" value="ABC TRANSPORTER PERMEASE PROTEIN YPHD-RELATED-RELATED"/>
    <property type="match status" value="1"/>
</dbReference>
<evidence type="ECO:0000313" key="11">
    <source>
        <dbReference type="Proteomes" id="UP000270342"/>
    </source>
</evidence>
<feature type="transmembrane region" description="Helical" evidence="9">
    <location>
        <begin position="100"/>
        <end position="119"/>
    </location>
</feature>
<dbReference type="InterPro" id="IPR001851">
    <property type="entry name" value="ABC_transp_permease"/>
</dbReference>
<dbReference type="Pfam" id="PF02653">
    <property type="entry name" value="BPD_transp_2"/>
    <property type="match status" value="1"/>
</dbReference>
<evidence type="ECO:0000256" key="1">
    <source>
        <dbReference type="ARBA" id="ARBA00004651"/>
    </source>
</evidence>
<dbReference type="AlphaFoldDB" id="A0A494Y754"/>
<proteinExistence type="predicted"/>
<feature type="transmembrane region" description="Helical" evidence="9">
    <location>
        <begin position="295"/>
        <end position="315"/>
    </location>
</feature>